<dbReference type="GO" id="GO:1901135">
    <property type="term" value="P:carbohydrate derivative metabolic process"/>
    <property type="evidence" value="ECO:0007669"/>
    <property type="project" value="InterPro"/>
</dbReference>
<feature type="site" description="Catalytically relevant" evidence="6">
    <location>
        <position position="187"/>
    </location>
</feature>
<dbReference type="CDD" id="cd04604">
    <property type="entry name" value="CBS_pair_SIS_assoc"/>
    <property type="match status" value="1"/>
</dbReference>
<dbReference type="PROSITE" id="PS51464">
    <property type="entry name" value="SIS"/>
    <property type="match status" value="1"/>
</dbReference>
<dbReference type="Pfam" id="PF00571">
    <property type="entry name" value="CBS"/>
    <property type="match status" value="2"/>
</dbReference>
<reference evidence="11" key="1">
    <citation type="journal article" date="2011" name="Proc. Natl. Acad. Sci. U.S.A.">
        <title>Genomic insights into the physiology and ecology of the marine filamentous cyanobacterium Lyngbya majuscula.</title>
        <authorList>
            <person name="Jones A.C."/>
            <person name="Monroe E.A."/>
            <person name="Podell S."/>
            <person name="Hess W.R."/>
            <person name="Klages S."/>
            <person name="Esquenazi E."/>
            <person name="Niessen S."/>
            <person name="Hoover H."/>
            <person name="Rothmann M."/>
            <person name="Lasken R.S."/>
            <person name="Yates J.R.III."/>
            <person name="Reinhardt R."/>
            <person name="Kube M."/>
            <person name="Burkart M.D."/>
            <person name="Allen E.E."/>
            <person name="Dorrestein P.C."/>
            <person name="Gerwick W.H."/>
            <person name="Gerwick L."/>
        </authorList>
    </citation>
    <scope>NUCLEOTIDE SEQUENCE [LARGE SCALE GENOMIC DNA]</scope>
    <source>
        <strain evidence="11">3L</strain>
    </source>
</reference>
<dbReference type="SUPFAM" id="SSF53697">
    <property type="entry name" value="SIS domain"/>
    <property type="match status" value="1"/>
</dbReference>
<gene>
    <name evidence="10" type="ORF">LYNGBM3L_09500</name>
</gene>
<dbReference type="PROSITE" id="PS51371">
    <property type="entry name" value="CBS"/>
    <property type="match status" value="2"/>
</dbReference>
<dbReference type="HOGENOM" id="CLU_040681_13_1_3"/>
<feature type="domain" description="CBS" evidence="8">
    <location>
        <begin position="204"/>
        <end position="264"/>
    </location>
</feature>
<evidence type="ECO:0000256" key="7">
    <source>
        <dbReference type="PROSITE-ProRule" id="PRU00703"/>
    </source>
</evidence>
<keyword evidence="5" id="KW-0479">Metal-binding</keyword>
<dbReference type="PIRSF" id="PIRSF004692">
    <property type="entry name" value="KdsD_KpsF"/>
    <property type="match status" value="1"/>
</dbReference>
<dbReference type="GO" id="GO:0019146">
    <property type="term" value="F:arabinose-5-phosphate isomerase activity"/>
    <property type="evidence" value="ECO:0007669"/>
    <property type="project" value="UniProtKB-ARBA"/>
</dbReference>
<feature type="site" description="Catalytically relevant" evidence="6">
    <location>
        <position position="53"/>
    </location>
</feature>
<dbReference type="GO" id="GO:0046872">
    <property type="term" value="F:metal ion binding"/>
    <property type="evidence" value="ECO:0007669"/>
    <property type="project" value="UniProtKB-KW"/>
</dbReference>
<dbReference type="InterPro" id="IPR046348">
    <property type="entry name" value="SIS_dom_sf"/>
</dbReference>
<keyword evidence="2" id="KW-0677">Repeat</keyword>
<evidence type="ECO:0000256" key="6">
    <source>
        <dbReference type="PIRSR" id="PIRSR004692-3"/>
    </source>
</evidence>
<feature type="domain" description="SIS" evidence="9">
    <location>
        <begin position="35"/>
        <end position="178"/>
    </location>
</feature>
<feature type="site" description="Catalytically relevant" evidence="6">
    <location>
        <position position="105"/>
    </location>
</feature>
<dbReference type="GO" id="GO:0005975">
    <property type="term" value="P:carbohydrate metabolic process"/>
    <property type="evidence" value="ECO:0007669"/>
    <property type="project" value="InterPro"/>
</dbReference>
<dbReference type="Pfam" id="PF01380">
    <property type="entry name" value="SIS"/>
    <property type="match status" value="1"/>
</dbReference>
<protein>
    <submittedName>
        <fullName evidence="10">KpsF/GutQ family protein</fullName>
    </submittedName>
</protein>
<feature type="site" description="Catalytically relevant" evidence="6">
    <location>
        <position position="146"/>
    </location>
</feature>
<dbReference type="InterPro" id="IPR004800">
    <property type="entry name" value="KdsD/KpsF-type"/>
</dbReference>
<dbReference type="Proteomes" id="UP000003959">
    <property type="component" value="Unassembled WGS sequence"/>
</dbReference>
<organism evidence="10 11">
    <name type="scientific">Moorena producens 3L</name>
    <dbReference type="NCBI Taxonomy" id="489825"/>
    <lineage>
        <taxon>Bacteria</taxon>
        <taxon>Bacillati</taxon>
        <taxon>Cyanobacteriota</taxon>
        <taxon>Cyanophyceae</taxon>
        <taxon>Coleofasciculales</taxon>
        <taxon>Coleofasciculaceae</taxon>
        <taxon>Moorena</taxon>
    </lineage>
</organism>
<keyword evidence="3 7" id="KW-0129">CBS domain</keyword>
<dbReference type="InterPro" id="IPR050986">
    <property type="entry name" value="GutQ/KpsF_isomerases"/>
</dbReference>
<dbReference type="EMBL" id="GL890825">
    <property type="protein sequence ID" value="EGJ35009.1"/>
    <property type="molecule type" value="Genomic_DNA"/>
</dbReference>
<evidence type="ECO:0000256" key="2">
    <source>
        <dbReference type="ARBA" id="ARBA00022737"/>
    </source>
</evidence>
<evidence type="ECO:0000256" key="3">
    <source>
        <dbReference type="ARBA" id="ARBA00023122"/>
    </source>
</evidence>
<dbReference type="SMART" id="SM00116">
    <property type="entry name" value="CBS"/>
    <property type="match status" value="2"/>
</dbReference>
<evidence type="ECO:0000256" key="4">
    <source>
        <dbReference type="PIRNR" id="PIRNR004692"/>
    </source>
</evidence>
<sequence>MEKTCFSQVVERLKIEADAITLAANRLQPQEVEQAVELLANCRGKVVLVGVGKSGIVGRKIAATLTSTGTLATYLHPGDAMHGDLGSVTSSDVVVTLSNSGETDELVAVMPYLKRRQLPIIAIVGNLNSTLARNADVVLDASVDQEVCPFNLAPTTSTTVALAIGDALAMTLMPLKGLTPEDFALNHPAGRLGKRLTLRVADLMHKDQDNPVISPQASWIEIVGAITKGSLGAVNVVDDKGELFGIITDGDLRRSIAKIKPTELEHLKAVAIMTPNPVMVQPDQLAYDALQLMENRTSQISVLPVVDKHKRCIGLLRLHDIAQSGIL</sequence>
<dbReference type="InterPro" id="IPR035474">
    <property type="entry name" value="SIS_Kpsf"/>
</dbReference>
<evidence type="ECO:0000259" key="8">
    <source>
        <dbReference type="PROSITE" id="PS51371"/>
    </source>
</evidence>
<evidence type="ECO:0000256" key="1">
    <source>
        <dbReference type="ARBA" id="ARBA00008165"/>
    </source>
</evidence>
<keyword evidence="11" id="KW-1185">Reference proteome</keyword>
<dbReference type="NCBIfam" id="TIGR00393">
    <property type="entry name" value="kpsF"/>
    <property type="match status" value="1"/>
</dbReference>
<feature type="domain" description="CBS" evidence="8">
    <location>
        <begin position="273"/>
        <end position="327"/>
    </location>
</feature>
<dbReference type="GO" id="GO:0097367">
    <property type="term" value="F:carbohydrate derivative binding"/>
    <property type="evidence" value="ECO:0007669"/>
    <property type="project" value="InterPro"/>
</dbReference>
<dbReference type="InterPro" id="IPR046342">
    <property type="entry name" value="CBS_dom_sf"/>
</dbReference>
<dbReference type="CDD" id="cd05014">
    <property type="entry name" value="SIS_Kpsf"/>
    <property type="match status" value="1"/>
</dbReference>
<dbReference type="FunFam" id="3.40.50.10490:FF:000011">
    <property type="entry name" value="Arabinose 5-phosphate isomerase"/>
    <property type="match status" value="1"/>
</dbReference>
<keyword evidence="5" id="KW-0862">Zinc</keyword>
<evidence type="ECO:0000313" key="11">
    <source>
        <dbReference type="Proteomes" id="UP000003959"/>
    </source>
</evidence>
<dbReference type="InterPro" id="IPR000644">
    <property type="entry name" value="CBS_dom"/>
</dbReference>
<evidence type="ECO:0000259" key="9">
    <source>
        <dbReference type="PROSITE" id="PS51464"/>
    </source>
</evidence>
<evidence type="ECO:0000256" key="5">
    <source>
        <dbReference type="PIRSR" id="PIRSR004692-2"/>
    </source>
</evidence>
<dbReference type="Gene3D" id="3.40.50.10490">
    <property type="entry name" value="Glucose-6-phosphate isomerase like protein, domain 1"/>
    <property type="match status" value="1"/>
</dbReference>
<dbReference type="InterPro" id="IPR001347">
    <property type="entry name" value="SIS_dom"/>
</dbReference>
<dbReference type="eggNOG" id="COG0517">
    <property type="taxonomic scope" value="Bacteria"/>
</dbReference>
<dbReference type="Gene3D" id="3.10.580.10">
    <property type="entry name" value="CBS-domain"/>
    <property type="match status" value="1"/>
</dbReference>
<comment type="similarity">
    <text evidence="1 4">Belongs to the SIS family. GutQ/KpsF subfamily.</text>
</comment>
<dbReference type="PANTHER" id="PTHR42745">
    <property type="match status" value="1"/>
</dbReference>
<evidence type="ECO:0000313" key="10">
    <source>
        <dbReference type="EMBL" id="EGJ35009.1"/>
    </source>
</evidence>
<dbReference type="AlphaFoldDB" id="F4XK50"/>
<proteinExistence type="inferred from homology"/>
<name>F4XK50_9CYAN</name>
<dbReference type="eggNOG" id="COG0794">
    <property type="taxonomic scope" value="Bacteria"/>
</dbReference>
<accession>F4XK50</accession>
<dbReference type="PANTHER" id="PTHR42745:SF1">
    <property type="entry name" value="ARABINOSE 5-PHOSPHATE ISOMERASE KDSD"/>
    <property type="match status" value="1"/>
</dbReference>
<feature type="binding site" evidence="5">
    <location>
        <position position="76"/>
    </location>
    <ligand>
        <name>Zn(2+)</name>
        <dbReference type="ChEBI" id="CHEBI:29105"/>
    </ligand>
</feature>